<feature type="compositionally biased region" description="Acidic residues" evidence="1">
    <location>
        <begin position="283"/>
        <end position="294"/>
    </location>
</feature>
<evidence type="ECO:0000313" key="3">
    <source>
        <dbReference type="Proteomes" id="UP001209878"/>
    </source>
</evidence>
<accession>A0AAD9ND31</accession>
<dbReference type="SUPFAM" id="SSF58104">
    <property type="entry name" value="Methyl-accepting chemotaxis protein (MCP) signaling domain"/>
    <property type="match status" value="1"/>
</dbReference>
<name>A0AAD9ND31_RIDPI</name>
<organism evidence="2 3">
    <name type="scientific">Ridgeia piscesae</name>
    <name type="common">Tubeworm</name>
    <dbReference type="NCBI Taxonomy" id="27915"/>
    <lineage>
        <taxon>Eukaryota</taxon>
        <taxon>Metazoa</taxon>
        <taxon>Spiralia</taxon>
        <taxon>Lophotrochozoa</taxon>
        <taxon>Annelida</taxon>
        <taxon>Polychaeta</taxon>
        <taxon>Sedentaria</taxon>
        <taxon>Canalipalpata</taxon>
        <taxon>Sabellida</taxon>
        <taxon>Siboglinidae</taxon>
        <taxon>Ridgeia</taxon>
    </lineage>
</organism>
<dbReference type="Gene3D" id="1.10.287.950">
    <property type="entry name" value="Methyl-accepting chemotaxis protein"/>
    <property type="match status" value="1"/>
</dbReference>
<evidence type="ECO:0000256" key="1">
    <source>
        <dbReference type="SAM" id="MobiDB-lite"/>
    </source>
</evidence>
<feature type="region of interest" description="Disordered" evidence="1">
    <location>
        <begin position="251"/>
        <end position="294"/>
    </location>
</feature>
<dbReference type="EMBL" id="JAODUO010001345">
    <property type="protein sequence ID" value="KAK2165862.1"/>
    <property type="molecule type" value="Genomic_DNA"/>
</dbReference>
<feature type="compositionally biased region" description="Basic and acidic residues" evidence="1">
    <location>
        <begin position="258"/>
        <end position="279"/>
    </location>
</feature>
<comment type="caution">
    <text evidence="2">The sequence shown here is derived from an EMBL/GenBank/DDBJ whole genome shotgun (WGS) entry which is preliminary data.</text>
</comment>
<sequence length="636" mass="70146">MAAAGVLTPGSSLDDEAGYPWSLSLRTIGQSWVEQKVNPDVYHATLYKISCSDEMEFETAYDGNIRISFASLTILLSSCLVRNMQCSQEVSGRQVRYATMQPQHVKASHSTVWLSVWTPDCRSIENVYIRMEDLSTAIQLLNALRRLRFITDSRNTIWLETFHPRVAAFYDVCVELKSGTNETAPFFQPKFCVVDEEAFAVYDDIVDVSPMIMMRFQCERVDDVIEFMYMDTKTNTVKIVNDRLEVKVQRLQGAQREQGGRTDDHQTPHADQEAQDDHGTQPQDEDQPVQETEPDIYMTTVDFEKTVSHGQMTVDDQVAALQQVAAPANQMAAPVDEMEVTVDPMEAPVGQVAAPVDQVAAPVDQVVAPVDQVVAPVDQVAAPVDQVAAPVDQVAAPVDQVAAPVDQVAAPIDQVAAPVDQVAAPVDQVAAPVDQVAAPVDQVAAPVDQVAAPVDQLDDDQRGDYDELLRVLKDIKCKRAVIFKDIKAYKTFFTKANVVDIADIADITDIADIADIADIMPSDPDDVRVTLWAVAEPEMIQLIEDGLVPESTMCSAGINPTSKEDFQRCIGEIQDEIFAGNYGQAVSYINGMREVFSTSLYNPRLTQLMDYDNTLKILKHIFFAADTVISMCQTPS</sequence>
<gene>
    <name evidence="2" type="ORF">NP493_1346g00022</name>
</gene>
<reference evidence="2" key="1">
    <citation type="journal article" date="2023" name="Mol. Biol. Evol.">
        <title>Third-Generation Sequencing Reveals the Adaptive Role of the Epigenome in Three Deep-Sea Polychaetes.</title>
        <authorList>
            <person name="Perez M."/>
            <person name="Aroh O."/>
            <person name="Sun Y."/>
            <person name="Lan Y."/>
            <person name="Juniper S.K."/>
            <person name="Young C.R."/>
            <person name="Angers B."/>
            <person name="Qian P.Y."/>
        </authorList>
    </citation>
    <scope>NUCLEOTIDE SEQUENCE</scope>
    <source>
        <strain evidence="2">R07B-5</strain>
    </source>
</reference>
<evidence type="ECO:0000313" key="2">
    <source>
        <dbReference type="EMBL" id="KAK2165862.1"/>
    </source>
</evidence>
<keyword evidence="3" id="KW-1185">Reference proteome</keyword>
<dbReference type="AlphaFoldDB" id="A0AAD9ND31"/>
<proteinExistence type="predicted"/>
<dbReference type="Proteomes" id="UP001209878">
    <property type="component" value="Unassembled WGS sequence"/>
</dbReference>
<protein>
    <submittedName>
        <fullName evidence="2">Uncharacterized protein</fullName>
    </submittedName>
</protein>